<feature type="region of interest" description="Disordered" evidence="9">
    <location>
        <begin position="73"/>
        <end position="94"/>
    </location>
</feature>
<keyword evidence="3 8" id="KW-0479">Metal-binding</keyword>
<evidence type="ECO:0000256" key="5">
    <source>
        <dbReference type="ARBA" id="ARBA00023134"/>
    </source>
</evidence>
<dbReference type="Proteomes" id="UP000094527">
    <property type="component" value="Unassembled WGS sequence"/>
</dbReference>
<proteinExistence type="inferred from homology"/>
<keyword evidence="12" id="KW-1185">Reference proteome</keyword>
<dbReference type="SUPFAM" id="SSF52540">
    <property type="entry name" value="P-loop containing nucleoside triphosphate hydrolases"/>
    <property type="match status" value="1"/>
</dbReference>
<dbReference type="Gene3D" id="3.30.40.10">
    <property type="entry name" value="Zinc/RING finger domain, C3HC4 (zinc finger)"/>
    <property type="match status" value="1"/>
</dbReference>
<feature type="domain" description="RING-type" evidence="10">
    <location>
        <begin position="5"/>
        <end position="52"/>
    </location>
</feature>
<dbReference type="GO" id="GO:0003924">
    <property type="term" value="F:GTPase activity"/>
    <property type="evidence" value="ECO:0007669"/>
    <property type="project" value="InterPro"/>
</dbReference>
<dbReference type="InterPro" id="IPR027417">
    <property type="entry name" value="P-loop_NTPase"/>
</dbReference>
<dbReference type="PROSITE" id="PS51421">
    <property type="entry name" value="RAS"/>
    <property type="match status" value="1"/>
</dbReference>
<dbReference type="InterPro" id="IPR050305">
    <property type="entry name" value="Small_GTPase_Rab"/>
</dbReference>
<dbReference type="EMBL" id="LJIJ01000091">
    <property type="protein sequence ID" value="ODN02958.1"/>
    <property type="molecule type" value="Genomic_DNA"/>
</dbReference>
<protein>
    <submittedName>
        <fullName evidence="11">Ras-like GTP-binding protein YPT1</fullName>
    </submittedName>
</protein>
<dbReference type="SMART" id="SM00173">
    <property type="entry name" value="RAS"/>
    <property type="match status" value="1"/>
</dbReference>
<dbReference type="SMART" id="SM00176">
    <property type="entry name" value="RAN"/>
    <property type="match status" value="1"/>
</dbReference>
<reference evidence="11 12" key="1">
    <citation type="journal article" date="2016" name="Genome Biol. Evol.">
        <title>Gene Family Evolution Reflects Adaptation to Soil Environmental Stressors in the Genome of the Collembolan Orchesella cincta.</title>
        <authorList>
            <person name="Faddeeva-Vakhrusheva A."/>
            <person name="Derks M.F."/>
            <person name="Anvar S.Y."/>
            <person name="Agamennone V."/>
            <person name="Suring W."/>
            <person name="Smit S."/>
            <person name="van Straalen N.M."/>
            <person name="Roelofs D."/>
        </authorList>
    </citation>
    <scope>NUCLEOTIDE SEQUENCE [LARGE SCALE GENOMIC DNA]</scope>
    <source>
        <tissue evidence="11">Mixed pool</tissue>
    </source>
</reference>
<keyword evidence="6" id="KW-0449">Lipoprotein</keyword>
<evidence type="ECO:0000256" key="1">
    <source>
        <dbReference type="ARBA" id="ARBA00006270"/>
    </source>
</evidence>
<evidence type="ECO:0000256" key="6">
    <source>
        <dbReference type="ARBA" id="ARBA00023288"/>
    </source>
</evidence>
<dbReference type="Pfam" id="PF00071">
    <property type="entry name" value="Ras"/>
    <property type="match status" value="1"/>
</dbReference>
<dbReference type="InterPro" id="IPR001806">
    <property type="entry name" value="Small_GTPase"/>
</dbReference>
<feature type="compositionally biased region" description="Low complexity" evidence="9">
    <location>
        <begin position="73"/>
        <end position="82"/>
    </location>
</feature>
<organism evidence="11 12">
    <name type="scientific">Orchesella cincta</name>
    <name type="common">Springtail</name>
    <name type="synonym">Podura cincta</name>
    <dbReference type="NCBI Taxonomy" id="48709"/>
    <lineage>
        <taxon>Eukaryota</taxon>
        <taxon>Metazoa</taxon>
        <taxon>Ecdysozoa</taxon>
        <taxon>Arthropoda</taxon>
        <taxon>Hexapoda</taxon>
        <taxon>Collembola</taxon>
        <taxon>Entomobryomorpha</taxon>
        <taxon>Entomobryoidea</taxon>
        <taxon>Orchesellidae</taxon>
        <taxon>Orchesellinae</taxon>
        <taxon>Orchesella</taxon>
    </lineage>
</organism>
<dbReference type="InterPro" id="IPR005225">
    <property type="entry name" value="Small_GTP-bd"/>
</dbReference>
<evidence type="ECO:0000256" key="8">
    <source>
        <dbReference type="PROSITE-ProRule" id="PRU00175"/>
    </source>
</evidence>
<dbReference type="FunFam" id="3.40.50.300:FF:001329">
    <property type="entry name" value="Small GTP-binding protein, putative"/>
    <property type="match status" value="1"/>
</dbReference>
<evidence type="ECO:0000256" key="2">
    <source>
        <dbReference type="ARBA" id="ARBA00022741"/>
    </source>
</evidence>
<dbReference type="PANTHER" id="PTHR47980">
    <property type="entry name" value="LD44762P"/>
    <property type="match status" value="1"/>
</dbReference>
<dbReference type="PROSITE" id="PS50089">
    <property type="entry name" value="ZF_RING_2"/>
    <property type="match status" value="1"/>
</dbReference>
<dbReference type="SMART" id="SM00184">
    <property type="entry name" value="RING"/>
    <property type="match status" value="1"/>
</dbReference>
<dbReference type="SMART" id="SM00174">
    <property type="entry name" value="RHO"/>
    <property type="match status" value="1"/>
</dbReference>
<evidence type="ECO:0000313" key="11">
    <source>
        <dbReference type="EMBL" id="ODN02958.1"/>
    </source>
</evidence>
<gene>
    <name evidence="11" type="ORF">Ocin01_03731</name>
</gene>
<dbReference type="AlphaFoldDB" id="A0A1D2NCH4"/>
<dbReference type="STRING" id="48709.A0A1D2NCH4"/>
<keyword evidence="3 8" id="KW-0863">Zinc-finger</keyword>
<keyword evidence="4" id="KW-0862">Zinc</keyword>
<dbReference type="InterPro" id="IPR001841">
    <property type="entry name" value="Znf_RING"/>
</dbReference>
<keyword evidence="5" id="KW-0342">GTP-binding</keyword>
<dbReference type="NCBIfam" id="TIGR00231">
    <property type="entry name" value="small_GTP"/>
    <property type="match status" value="1"/>
</dbReference>
<dbReference type="SMART" id="SM00175">
    <property type="entry name" value="RAB"/>
    <property type="match status" value="1"/>
</dbReference>
<comment type="caution">
    <text evidence="11">The sequence shown here is derived from an EMBL/GenBank/DDBJ whole genome shotgun (WGS) entry which is preliminary data.</text>
</comment>
<evidence type="ECO:0000256" key="4">
    <source>
        <dbReference type="ARBA" id="ARBA00022833"/>
    </source>
</evidence>
<evidence type="ECO:0000259" key="10">
    <source>
        <dbReference type="PROSITE" id="PS50089"/>
    </source>
</evidence>
<dbReference type="CDD" id="cd00154">
    <property type="entry name" value="Rab"/>
    <property type="match status" value="1"/>
</dbReference>
<evidence type="ECO:0000313" key="12">
    <source>
        <dbReference type="Proteomes" id="UP000094527"/>
    </source>
</evidence>
<dbReference type="GO" id="GO:0005525">
    <property type="term" value="F:GTP binding"/>
    <property type="evidence" value="ECO:0007669"/>
    <property type="project" value="UniProtKB-KW"/>
</dbReference>
<evidence type="ECO:0000256" key="3">
    <source>
        <dbReference type="ARBA" id="ARBA00022771"/>
    </source>
</evidence>
<name>A0A1D2NCH4_ORCCI</name>
<dbReference type="GO" id="GO:0008270">
    <property type="term" value="F:zinc ion binding"/>
    <property type="evidence" value="ECO:0007669"/>
    <property type="project" value="UniProtKB-KW"/>
</dbReference>
<sequence length="330" mass="37142">MTEKCVLCFESATGVKHNDQLVSSNNGHVFHFCCLNEYMTGPGRSTLCPVCDEDLEKQAFMPLKFLNRNKSTPLTPLPLSSQQPPPLPPRGLRNEARSIQPTAGAAVQRPSKCSWENPDYSFKIVILGDFNVGKSSLLQRYADETFYANQATTIGCDLRVQFVHVAGKRIRLNLWDTAGQERHRAIVDIYLRRADGIIFCFDITDLQSFISLRTWYEFAMQFLPDDTIKIIAGTKADLWSQRVVSSAQIQQLAESWKAQYLYTSAKDATNVEVVFRSLTALILEKRIPNNFFKPSAPLAGPSFGEGMIIKLSKSPKKQQKKKMVSKSCCE</sequence>
<dbReference type="OrthoDB" id="26525at2759"/>
<keyword evidence="7" id="KW-0636">Prenylation</keyword>
<dbReference type="SUPFAM" id="SSF57850">
    <property type="entry name" value="RING/U-box"/>
    <property type="match status" value="1"/>
</dbReference>
<dbReference type="InterPro" id="IPR013083">
    <property type="entry name" value="Znf_RING/FYVE/PHD"/>
</dbReference>
<dbReference type="PRINTS" id="PR00449">
    <property type="entry name" value="RASTRNSFRMNG"/>
</dbReference>
<accession>A0A1D2NCH4</accession>
<keyword evidence="2" id="KW-0547">Nucleotide-binding</keyword>
<comment type="similarity">
    <text evidence="1">Belongs to the small GTPase superfamily. Rab family.</text>
</comment>
<evidence type="ECO:0000256" key="9">
    <source>
        <dbReference type="SAM" id="MobiDB-lite"/>
    </source>
</evidence>
<dbReference type="PROSITE" id="PS51419">
    <property type="entry name" value="RAB"/>
    <property type="match status" value="1"/>
</dbReference>
<dbReference type="Gene3D" id="3.40.50.300">
    <property type="entry name" value="P-loop containing nucleotide triphosphate hydrolases"/>
    <property type="match status" value="1"/>
</dbReference>
<evidence type="ECO:0000256" key="7">
    <source>
        <dbReference type="ARBA" id="ARBA00023289"/>
    </source>
</evidence>